<comment type="caution">
    <text evidence="1">The sequence shown here is derived from an EMBL/GenBank/DDBJ whole genome shotgun (WGS) entry which is preliminary data.</text>
</comment>
<dbReference type="AlphaFoldDB" id="A0A4R3VB37"/>
<reference evidence="1 2" key="1">
    <citation type="submission" date="2019-03" db="EMBL/GenBank/DDBJ databases">
        <title>Genomic Encyclopedia of Type Strains, Phase IV (KMG-IV): sequencing the most valuable type-strain genomes for metagenomic binning, comparative biology and taxonomic classification.</title>
        <authorList>
            <person name="Goeker M."/>
        </authorList>
    </citation>
    <scope>NUCLEOTIDE SEQUENCE [LARGE SCALE GENOMIC DNA]</scope>
    <source>
        <strain evidence="1 2">DSM 16730</strain>
    </source>
</reference>
<keyword evidence="2" id="KW-1185">Reference proteome</keyword>
<gene>
    <name evidence="1" type="ORF">EDC54_1172</name>
</gene>
<evidence type="ECO:0000313" key="2">
    <source>
        <dbReference type="Proteomes" id="UP000295433"/>
    </source>
</evidence>
<accession>A0A4R3VB37</accession>
<dbReference type="EMBL" id="SMBY01000017">
    <property type="protein sequence ID" value="TCV02467.1"/>
    <property type="molecule type" value="Genomic_DNA"/>
</dbReference>
<name>A0A4R3VB37_9GAMM</name>
<proteinExistence type="predicted"/>
<protein>
    <submittedName>
        <fullName evidence="1">Uncharacterized protein</fullName>
    </submittedName>
</protein>
<dbReference type="Proteomes" id="UP000295433">
    <property type="component" value="Unassembled WGS sequence"/>
</dbReference>
<evidence type="ECO:0000313" key="1">
    <source>
        <dbReference type="EMBL" id="TCV02467.1"/>
    </source>
</evidence>
<sequence length="71" mass="7972">MGKLAGTGRSAYISVTRNGGESIEMVDAMRIWHPIISLSTRDKLMLFSTFVSQICPTIVTEQQEIWSKQLI</sequence>
<organism evidence="1 2">
    <name type="scientific">Samsonia erythrinae</name>
    <dbReference type="NCBI Taxonomy" id="160434"/>
    <lineage>
        <taxon>Bacteria</taxon>
        <taxon>Pseudomonadati</taxon>
        <taxon>Pseudomonadota</taxon>
        <taxon>Gammaproteobacteria</taxon>
        <taxon>Enterobacterales</taxon>
        <taxon>Pectobacteriaceae</taxon>
        <taxon>Samsonia</taxon>
    </lineage>
</organism>